<sequence>MISMHEQALCIASSLAEQGVFGPADVADRFVAWFNSGPFDVGQMTAKALRGLDRGAFCEEAGQFGEQR</sequence>
<name>A0A4P9TGU5_9EURY</name>
<gene>
    <name evidence="1" type="ORF">FGF80_12230</name>
</gene>
<dbReference type="Proteomes" id="UP000307562">
    <property type="component" value="Chromosome"/>
</dbReference>
<proteinExistence type="predicted"/>
<dbReference type="Pfam" id="PF03747">
    <property type="entry name" value="ADP_ribosyl_GH"/>
    <property type="match status" value="1"/>
</dbReference>
<accession>A0A4P9TGU5</accession>
<dbReference type="InterPro" id="IPR036705">
    <property type="entry name" value="Ribosyl_crysJ1_sf"/>
</dbReference>
<dbReference type="AlphaFoldDB" id="A0A4P9TGU5"/>
<keyword evidence="2" id="KW-1185">Reference proteome</keyword>
<dbReference type="SUPFAM" id="SSF101478">
    <property type="entry name" value="ADP-ribosylglycohydrolase"/>
    <property type="match status" value="1"/>
</dbReference>
<dbReference type="InterPro" id="IPR005502">
    <property type="entry name" value="Ribosyl_crysJ1"/>
</dbReference>
<dbReference type="KEGG" id="npl:FGF80_12230"/>
<organism evidence="1 2">
    <name type="scientific">Natrinema pallidum</name>
    <dbReference type="NCBI Taxonomy" id="69527"/>
    <lineage>
        <taxon>Archaea</taxon>
        <taxon>Methanobacteriati</taxon>
        <taxon>Methanobacteriota</taxon>
        <taxon>Stenosarchaea group</taxon>
        <taxon>Halobacteria</taxon>
        <taxon>Halobacteriales</taxon>
        <taxon>Natrialbaceae</taxon>
        <taxon>Natrinema</taxon>
    </lineage>
</organism>
<evidence type="ECO:0000313" key="2">
    <source>
        <dbReference type="Proteomes" id="UP000307562"/>
    </source>
</evidence>
<dbReference type="Gene3D" id="1.10.4080.10">
    <property type="entry name" value="ADP-ribosylation/Crystallin J1"/>
    <property type="match status" value="1"/>
</dbReference>
<evidence type="ECO:0000313" key="1">
    <source>
        <dbReference type="EMBL" id="QCW03957.1"/>
    </source>
</evidence>
<protein>
    <submittedName>
        <fullName evidence="1">Uncharacterized protein</fullName>
    </submittedName>
</protein>
<reference evidence="2" key="1">
    <citation type="submission" date="2019-05" db="EMBL/GenBank/DDBJ databases">
        <title>Complete Genome Sequence and Methylation Pattern of the Halophilic Archaeon Natrinema pallidum BOL6-1.</title>
        <authorList>
            <person name="DasSarma P."/>
            <person name="DasSarma B.P."/>
            <person name="DasSarma S.L."/>
            <person name="Martinez F.L."/>
            <person name="Guzman D."/>
            <person name="Roberts R.J."/>
            <person name="DasSarma S."/>
        </authorList>
    </citation>
    <scope>NUCLEOTIDE SEQUENCE [LARGE SCALE GENOMIC DNA]</scope>
    <source>
        <strain evidence="2">BOL6-1</strain>
    </source>
</reference>
<dbReference type="EMBL" id="CP040637">
    <property type="protein sequence ID" value="QCW03957.1"/>
    <property type="molecule type" value="Genomic_DNA"/>
</dbReference>